<accession>A0A815GXM4</accession>
<gene>
    <name evidence="4" type="ORF">FNK824_LOCUS28467</name>
    <name evidence="5" type="ORF">OTI717_LOCUS34078</name>
    <name evidence="2" type="ORF">RFH988_LOCUS28267</name>
    <name evidence="3" type="ORF">SEV965_LOCUS28516</name>
</gene>
<evidence type="ECO:0000313" key="5">
    <source>
        <dbReference type="EMBL" id="CAF4099775.1"/>
    </source>
</evidence>
<proteinExistence type="predicted"/>
<dbReference type="Proteomes" id="UP000663889">
    <property type="component" value="Unassembled WGS sequence"/>
</dbReference>
<dbReference type="Proteomes" id="UP000663882">
    <property type="component" value="Unassembled WGS sequence"/>
</dbReference>
<comment type="caution">
    <text evidence="3">The sequence shown here is derived from an EMBL/GenBank/DDBJ whole genome shotgun (WGS) entry which is preliminary data.</text>
</comment>
<feature type="region of interest" description="Disordered" evidence="1">
    <location>
        <begin position="1"/>
        <end position="23"/>
    </location>
</feature>
<evidence type="ECO:0000256" key="1">
    <source>
        <dbReference type="SAM" id="MobiDB-lite"/>
    </source>
</evidence>
<dbReference type="Proteomes" id="UP000663823">
    <property type="component" value="Unassembled WGS sequence"/>
</dbReference>
<feature type="compositionally biased region" description="Polar residues" evidence="1">
    <location>
        <begin position="1"/>
        <end position="17"/>
    </location>
</feature>
<dbReference type="AlphaFoldDB" id="A0A815GXM4"/>
<dbReference type="EMBL" id="CAJOAX010011773">
    <property type="protein sequence ID" value="CAF4099775.1"/>
    <property type="molecule type" value="Genomic_DNA"/>
</dbReference>
<evidence type="ECO:0000313" key="3">
    <source>
        <dbReference type="EMBL" id="CAF1344342.1"/>
    </source>
</evidence>
<dbReference type="OrthoDB" id="10040253at2759"/>
<sequence>MPQERSQPSTIPTNTNKSSDDPIVGLYNTSTGQSTGGYNGRYSNSAEDPPNAIDGLLNTKCLNFGVQDNDGFMLYNPGVNTFFFVTPTISNASVAVALLFATADEFPYRDPLTVTLEGTNATDVEALHLGSSWTLIYSGPTGIDPARNTYMQQQDFSNTIAFRSYRLLVTSQEGLSNSVQYAEAQILGHV</sequence>
<evidence type="ECO:0000313" key="6">
    <source>
        <dbReference type="Proteomes" id="UP000663889"/>
    </source>
</evidence>
<evidence type="ECO:0000313" key="2">
    <source>
        <dbReference type="EMBL" id="CAF1272533.1"/>
    </source>
</evidence>
<dbReference type="Proteomes" id="UP000663874">
    <property type="component" value="Unassembled WGS sequence"/>
</dbReference>
<dbReference type="Gene3D" id="2.60.120.260">
    <property type="entry name" value="Galactose-binding domain-like"/>
    <property type="match status" value="1"/>
</dbReference>
<evidence type="ECO:0000313" key="4">
    <source>
        <dbReference type="EMBL" id="CAF4046399.1"/>
    </source>
</evidence>
<dbReference type="EMBL" id="CAJOBE010007810">
    <property type="protein sequence ID" value="CAF4046399.1"/>
    <property type="molecule type" value="Genomic_DNA"/>
</dbReference>
<organism evidence="3 6">
    <name type="scientific">Rotaria sordida</name>
    <dbReference type="NCBI Taxonomy" id="392033"/>
    <lineage>
        <taxon>Eukaryota</taxon>
        <taxon>Metazoa</taxon>
        <taxon>Spiralia</taxon>
        <taxon>Gnathifera</taxon>
        <taxon>Rotifera</taxon>
        <taxon>Eurotatoria</taxon>
        <taxon>Bdelloidea</taxon>
        <taxon>Philodinida</taxon>
        <taxon>Philodinidae</taxon>
        <taxon>Rotaria</taxon>
    </lineage>
</organism>
<protein>
    <submittedName>
        <fullName evidence="3">Uncharacterized protein</fullName>
    </submittedName>
</protein>
<reference evidence="3" key="1">
    <citation type="submission" date="2021-02" db="EMBL/GenBank/DDBJ databases">
        <authorList>
            <person name="Nowell W R."/>
        </authorList>
    </citation>
    <scope>NUCLEOTIDE SEQUENCE</scope>
</reference>
<dbReference type="EMBL" id="CAJNOU010002724">
    <property type="protein sequence ID" value="CAF1344342.1"/>
    <property type="molecule type" value="Genomic_DNA"/>
</dbReference>
<dbReference type="EMBL" id="CAJNOO010002486">
    <property type="protein sequence ID" value="CAF1272533.1"/>
    <property type="molecule type" value="Genomic_DNA"/>
</dbReference>
<name>A0A815GXM4_9BILA</name>